<proteinExistence type="predicted"/>
<dbReference type="KEGG" id="wsu:WS1479"/>
<dbReference type="GO" id="GO:0005737">
    <property type="term" value="C:cytoplasm"/>
    <property type="evidence" value="ECO:0007669"/>
    <property type="project" value="TreeGrafter"/>
</dbReference>
<dbReference type="GO" id="GO:0004151">
    <property type="term" value="F:dihydroorotase activity"/>
    <property type="evidence" value="ECO:0007669"/>
    <property type="project" value="UniProtKB-EC"/>
</dbReference>
<dbReference type="Proteomes" id="UP000000422">
    <property type="component" value="Chromosome"/>
</dbReference>
<dbReference type="GO" id="GO:0006145">
    <property type="term" value="P:purine nucleobase catabolic process"/>
    <property type="evidence" value="ECO:0007669"/>
    <property type="project" value="TreeGrafter"/>
</dbReference>
<dbReference type="InterPro" id="IPR024403">
    <property type="entry name" value="DHOase_cat"/>
</dbReference>
<feature type="domain" description="Dihydroorotase catalytic" evidence="3">
    <location>
        <begin position="31"/>
        <end position="190"/>
    </location>
</feature>
<dbReference type="SUPFAM" id="SSF51556">
    <property type="entry name" value="Metallo-dependent hydrolases"/>
    <property type="match status" value="1"/>
</dbReference>
<dbReference type="EC" id="3.5.2.3" evidence="4"/>
<dbReference type="GO" id="GO:0004038">
    <property type="term" value="F:allantoinase activity"/>
    <property type="evidence" value="ECO:0007669"/>
    <property type="project" value="TreeGrafter"/>
</dbReference>
<dbReference type="PANTHER" id="PTHR43668:SF2">
    <property type="entry name" value="ALLANTOINASE"/>
    <property type="match status" value="1"/>
</dbReference>
<dbReference type="AlphaFoldDB" id="Q7M8Q9"/>
<dbReference type="Gene3D" id="2.30.40.10">
    <property type="entry name" value="Urease, subunit C, domain 1"/>
    <property type="match status" value="1"/>
</dbReference>
<dbReference type="Pfam" id="PF01979">
    <property type="entry name" value="Amidohydro_1"/>
    <property type="match status" value="1"/>
</dbReference>
<keyword evidence="4" id="KW-0378">Hydrolase</keyword>
<evidence type="ECO:0000256" key="1">
    <source>
        <dbReference type="ARBA" id="ARBA00022975"/>
    </source>
</evidence>
<feature type="domain" description="Amidohydrolase-related" evidence="2">
    <location>
        <begin position="255"/>
        <end position="389"/>
    </location>
</feature>
<dbReference type="InterPro" id="IPR050138">
    <property type="entry name" value="DHOase/Allantoinase_Hydrolase"/>
</dbReference>
<evidence type="ECO:0000313" key="5">
    <source>
        <dbReference type="Proteomes" id="UP000000422"/>
    </source>
</evidence>
<dbReference type="eggNOG" id="COG0044">
    <property type="taxonomic scope" value="Bacteria"/>
</dbReference>
<dbReference type="GO" id="GO:0006221">
    <property type="term" value="P:pyrimidine nucleotide biosynthetic process"/>
    <property type="evidence" value="ECO:0007669"/>
    <property type="project" value="UniProtKB-KW"/>
</dbReference>
<dbReference type="PANTHER" id="PTHR43668">
    <property type="entry name" value="ALLANTOINASE"/>
    <property type="match status" value="1"/>
</dbReference>
<evidence type="ECO:0000313" key="4">
    <source>
        <dbReference type="EMBL" id="CAE10534.1"/>
    </source>
</evidence>
<dbReference type="InterPro" id="IPR006680">
    <property type="entry name" value="Amidohydro-rel"/>
</dbReference>
<organism evidence="5">
    <name type="scientific">Wolinella succinogenes (strain ATCC 29543 / DSM 1740 / CCUG 13145 / JCM 31913 / LMG 7466 / NCTC 11488 / FDC 602W)</name>
    <name type="common">Vibrio succinogenes</name>
    <dbReference type="NCBI Taxonomy" id="273121"/>
    <lineage>
        <taxon>Bacteria</taxon>
        <taxon>Pseudomonadati</taxon>
        <taxon>Campylobacterota</taxon>
        <taxon>Epsilonproteobacteria</taxon>
        <taxon>Campylobacterales</taxon>
        <taxon>Helicobacteraceae</taxon>
        <taxon>Wolinella</taxon>
    </lineage>
</organism>
<sequence>MRIREGKIVEIQKSILPEKGEEVVLAEGLSLLPAMVDLNVRVANDSLTGKNLATLAKKAAKGGVGSLALMPDCSPSLDNEAAIELLNSYKGELPASIFPIASATKKEDGKLSDLSILHKMGCRGIAIESSLDGNLSRRVCEYSLMMKAPIFCRCEDVSLRGSGVMNDGYLSSRMGLPGIPSLSETKEVAKMAETAIFMRTPVLFQALANERSLRIIERAKEENPSLFAEVSIHHLAITEDFCSGFNTGAKIRPPLKSESTRKKLLQLLKEGVVDVVTSLQSEHSLSKKDVAFEEAAFGVDNIENHFSLCYTYLIKQGRLSMSDLSRVTAKRAAEILGLESKGYVGVGADADLILVDIKSSKVVEDNFSPYYNSILYGEVERTIIAGETVYKREKKG</sequence>
<dbReference type="Gene3D" id="3.20.20.140">
    <property type="entry name" value="Metal-dependent hydrolases"/>
    <property type="match status" value="1"/>
</dbReference>
<accession>Q7M8Q9</accession>
<dbReference type="Pfam" id="PF12890">
    <property type="entry name" value="DHOase"/>
    <property type="match status" value="1"/>
</dbReference>
<keyword evidence="5" id="KW-1185">Reference proteome</keyword>
<evidence type="ECO:0000259" key="3">
    <source>
        <dbReference type="Pfam" id="PF12890"/>
    </source>
</evidence>
<dbReference type="EMBL" id="BX571661">
    <property type="protein sequence ID" value="CAE10534.1"/>
    <property type="molecule type" value="Genomic_DNA"/>
</dbReference>
<reference evidence="4 5" key="1">
    <citation type="journal article" date="2003" name="Proc. Natl. Acad. Sci. U.S.A.">
        <title>Complete genome sequence and analysis of Wolinella succinogenes.</title>
        <authorList>
            <person name="Baar C."/>
            <person name="Eppinger M."/>
            <person name="Raddatz G."/>
            <person name="Simon JM."/>
            <person name="Lanz C."/>
            <person name="Klimmek O."/>
            <person name="Nandakumar R."/>
            <person name="Gross R."/>
            <person name="Rosinus A."/>
            <person name="Keller H."/>
            <person name="Jagtap P."/>
            <person name="Linke B."/>
            <person name="Meyer F."/>
            <person name="Lederer H."/>
            <person name="Schuster S.C."/>
        </authorList>
    </citation>
    <scope>NUCLEOTIDE SEQUENCE [LARGE SCALE GENOMIC DNA]</scope>
    <source>
        <strain evidence="5">ATCC 29543 / DSM 1740 / CCUG 13145 / JCM 31913 / LMG 7466 / NCTC 11488 / FDC 602W</strain>
    </source>
</reference>
<dbReference type="InterPro" id="IPR032466">
    <property type="entry name" value="Metal_Hydrolase"/>
</dbReference>
<gene>
    <name evidence="4" type="primary">PYRC2</name>
    <name evidence="4" type="ordered locus">WS1479</name>
</gene>
<dbReference type="InterPro" id="IPR004722">
    <property type="entry name" value="DHOase"/>
</dbReference>
<dbReference type="GO" id="GO:0046872">
    <property type="term" value="F:metal ion binding"/>
    <property type="evidence" value="ECO:0007669"/>
    <property type="project" value="InterPro"/>
</dbReference>
<dbReference type="NCBIfam" id="NF006268">
    <property type="entry name" value="PRK08417.1"/>
    <property type="match status" value="1"/>
</dbReference>
<keyword evidence="1" id="KW-0665">Pyrimidine biosynthesis</keyword>
<dbReference type="STRING" id="273121.WS1479"/>
<evidence type="ECO:0000259" key="2">
    <source>
        <dbReference type="Pfam" id="PF01979"/>
    </source>
</evidence>
<dbReference type="SUPFAM" id="SSF51338">
    <property type="entry name" value="Composite domain of metallo-dependent hydrolases"/>
    <property type="match status" value="1"/>
</dbReference>
<dbReference type="InterPro" id="IPR011059">
    <property type="entry name" value="Metal-dep_hydrolase_composite"/>
</dbReference>
<protein>
    <submittedName>
        <fullName evidence="4">PUTATIVE DIHYDROOROTASE</fullName>
        <ecNumber evidence="4">3.5.2.3</ecNumber>
    </submittedName>
</protein>
<dbReference type="HOGENOM" id="CLU_015572_1_3_7"/>
<name>Q7M8Q9_WOLSU</name>
<dbReference type="CDD" id="cd01317">
    <property type="entry name" value="DHOase_IIa"/>
    <property type="match status" value="1"/>
</dbReference>